<evidence type="ECO:0000259" key="1">
    <source>
        <dbReference type="SMART" id="SM01321"/>
    </source>
</evidence>
<dbReference type="Gene3D" id="3.30.70.1290">
    <property type="entry name" value="Transposase IS200-like"/>
    <property type="match status" value="1"/>
</dbReference>
<dbReference type="InterPro" id="IPR002686">
    <property type="entry name" value="Transposase_17"/>
</dbReference>
<dbReference type="SMART" id="SM01321">
    <property type="entry name" value="Y1_Tnp"/>
    <property type="match status" value="1"/>
</dbReference>
<dbReference type="Proteomes" id="UP000705867">
    <property type="component" value="Unassembled WGS sequence"/>
</dbReference>
<dbReference type="Pfam" id="PF01797">
    <property type="entry name" value="Y1_Tnp"/>
    <property type="match status" value="1"/>
</dbReference>
<reference evidence="2" key="1">
    <citation type="journal article" date="2021" name="bioRxiv">
        <title>Unraveling nitrogen, sulfur and carbon metabolic pathways and microbial community transcriptional responses to substrate deprivation and toxicity stresses in a bioreactor mimicking anoxic brackish coastal sediment conditions.</title>
        <authorList>
            <person name="Martins P.D."/>
            <person name="Echeveste M.J."/>
            <person name="Arshad A."/>
            <person name="Kurth J."/>
            <person name="Ouboter H."/>
            <person name="Jetten M.S.M."/>
            <person name="Welte C.U."/>
        </authorList>
    </citation>
    <scope>NUCLEOTIDE SEQUENCE</scope>
    <source>
        <strain evidence="2">MAG_39</strain>
    </source>
</reference>
<dbReference type="GO" id="GO:0004803">
    <property type="term" value="F:transposase activity"/>
    <property type="evidence" value="ECO:0007669"/>
    <property type="project" value="InterPro"/>
</dbReference>
<organism evidence="2 3">
    <name type="scientific">Candidatus Nitrobium versatile</name>
    <dbReference type="NCBI Taxonomy" id="2884831"/>
    <lineage>
        <taxon>Bacteria</taxon>
        <taxon>Pseudomonadati</taxon>
        <taxon>Nitrospirota</taxon>
        <taxon>Nitrospiria</taxon>
        <taxon>Nitrospirales</taxon>
        <taxon>Nitrospiraceae</taxon>
        <taxon>Candidatus Nitrobium</taxon>
    </lineage>
</organism>
<comment type="caution">
    <text evidence="2">The sequence shown here is derived from an EMBL/GenBank/DDBJ whole genome shotgun (WGS) entry which is preliminary data.</text>
</comment>
<dbReference type="SUPFAM" id="SSF143422">
    <property type="entry name" value="Transposase IS200-like"/>
    <property type="match status" value="1"/>
</dbReference>
<gene>
    <name evidence="2" type="ORF">K8I29_04315</name>
</gene>
<dbReference type="InterPro" id="IPR036515">
    <property type="entry name" value="Transposase_17_sf"/>
</dbReference>
<evidence type="ECO:0000313" key="2">
    <source>
        <dbReference type="EMBL" id="MBZ0155425.1"/>
    </source>
</evidence>
<reference evidence="2" key="2">
    <citation type="submission" date="2021-08" db="EMBL/GenBank/DDBJ databases">
        <authorList>
            <person name="Dalcin Martins P."/>
        </authorList>
    </citation>
    <scope>NUCLEOTIDE SEQUENCE</scope>
    <source>
        <strain evidence="2">MAG_39</strain>
    </source>
</reference>
<protein>
    <submittedName>
        <fullName evidence="2">Transposase</fullName>
    </submittedName>
</protein>
<dbReference type="PANTHER" id="PTHR34322:SF2">
    <property type="entry name" value="TRANSPOSASE IS200-LIKE DOMAIN-CONTAINING PROTEIN"/>
    <property type="match status" value="1"/>
</dbReference>
<name>A0A953JB42_9BACT</name>
<accession>A0A953JB42</accession>
<dbReference type="GO" id="GO:0006313">
    <property type="term" value="P:DNA transposition"/>
    <property type="evidence" value="ECO:0007669"/>
    <property type="project" value="InterPro"/>
</dbReference>
<dbReference type="AlphaFoldDB" id="A0A953JB42"/>
<dbReference type="PANTHER" id="PTHR34322">
    <property type="entry name" value="TRANSPOSASE, Y1_TNP DOMAIN-CONTAINING"/>
    <property type="match status" value="1"/>
</dbReference>
<dbReference type="EMBL" id="JAIOIV010000032">
    <property type="protein sequence ID" value="MBZ0155425.1"/>
    <property type="molecule type" value="Genomic_DNA"/>
</dbReference>
<evidence type="ECO:0000313" key="3">
    <source>
        <dbReference type="Proteomes" id="UP000705867"/>
    </source>
</evidence>
<dbReference type="GO" id="GO:0003677">
    <property type="term" value="F:DNA binding"/>
    <property type="evidence" value="ECO:0007669"/>
    <property type="project" value="InterPro"/>
</dbReference>
<sequence length="199" mass="23228">MTVFRSDRDRNDYLRFIRKETARFGVEVLAWCLMTNHVHFIAVPSQQTALARAFGEAHRRFTYARNREENTRGYLFQGRFGSCILDEDHLLAAVRYVELNPVRAGMVEKAWEYPWSSARFHVGLHETDLLVKSRSLMGLSIDWRGFLLTEDPAMREKVRKATQTGRPAGDDTFMESIEQVTCRNLRYGKRGRPRKEPEN</sequence>
<feature type="domain" description="Transposase IS200-like" evidence="1">
    <location>
        <begin position="1"/>
        <end position="100"/>
    </location>
</feature>
<proteinExistence type="predicted"/>